<dbReference type="AlphaFoldDB" id="A6G5S8"/>
<feature type="compositionally biased region" description="Low complexity" evidence="2">
    <location>
        <begin position="545"/>
        <end position="576"/>
    </location>
</feature>
<dbReference type="Gene3D" id="3.40.50.300">
    <property type="entry name" value="P-loop containing nucleotide triphosphate hydrolases"/>
    <property type="match status" value="1"/>
</dbReference>
<feature type="compositionally biased region" description="Low complexity" evidence="2">
    <location>
        <begin position="373"/>
        <end position="384"/>
    </location>
</feature>
<protein>
    <submittedName>
        <fullName evidence="4">Nuclease SbcCD, C subunit</fullName>
    </submittedName>
</protein>
<reference evidence="4 5" key="1">
    <citation type="submission" date="2007-06" db="EMBL/GenBank/DDBJ databases">
        <authorList>
            <person name="Shimkets L."/>
            <person name="Ferriera S."/>
            <person name="Johnson J."/>
            <person name="Kravitz S."/>
            <person name="Beeson K."/>
            <person name="Sutton G."/>
            <person name="Rogers Y.-H."/>
            <person name="Friedman R."/>
            <person name="Frazier M."/>
            <person name="Venter J.C."/>
        </authorList>
    </citation>
    <scope>NUCLEOTIDE SEQUENCE [LARGE SCALE GENOMIC DNA]</scope>
    <source>
        <strain evidence="4 5">SIR-1</strain>
    </source>
</reference>
<proteinExistence type="predicted"/>
<feature type="region of interest" description="Disordered" evidence="2">
    <location>
        <begin position="373"/>
        <end position="447"/>
    </location>
</feature>
<dbReference type="STRING" id="391625.PPSIR1_11993"/>
<dbReference type="GO" id="GO:0006302">
    <property type="term" value="P:double-strand break repair"/>
    <property type="evidence" value="ECO:0007669"/>
    <property type="project" value="InterPro"/>
</dbReference>
<organism evidence="4 5">
    <name type="scientific">Plesiocystis pacifica SIR-1</name>
    <dbReference type="NCBI Taxonomy" id="391625"/>
    <lineage>
        <taxon>Bacteria</taxon>
        <taxon>Pseudomonadati</taxon>
        <taxon>Myxococcota</taxon>
        <taxon>Polyangia</taxon>
        <taxon>Nannocystales</taxon>
        <taxon>Nannocystaceae</taxon>
        <taxon>Plesiocystis</taxon>
    </lineage>
</organism>
<feature type="region of interest" description="Disordered" evidence="2">
    <location>
        <begin position="471"/>
        <end position="587"/>
    </location>
</feature>
<keyword evidence="5" id="KW-1185">Reference proteome</keyword>
<dbReference type="SUPFAM" id="SSF52540">
    <property type="entry name" value="P-loop containing nucleoside triphosphate hydrolases"/>
    <property type="match status" value="1"/>
</dbReference>
<feature type="compositionally biased region" description="Low complexity" evidence="2">
    <location>
        <begin position="409"/>
        <end position="427"/>
    </location>
</feature>
<dbReference type="PANTHER" id="PTHR32114">
    <property type="entry name" value="ABC TRANSPORTER ABCH.3"/>
    <property type="match status" value="1"/>
</dbReference>
<evidence type="ECO:0000313" key="4">
    <source>
        <dbReference type="EMBL" id="EDM78702.1"/>
    </source>
</evidence>
<dbReference type="GO" id="GO:0016887">
    <property type="term" value="F:ATP hydrolysis activity"/>
    <property type="evidence" value="ECO:0007669"/>
    <property type="project" value="InterPro"/>
</dbReference>
<evidence type="ECO:0000313" key="5">
    <source>
        <dbReference type="Proteomes" id="UP000005801"/>
    </source>
</evidence>
<dbReference type="PANTHER" id="PTHR32114:SF2">
    <property type="entry name" value="ABC TRANSPORTER ABCH.3"/>
    <property type="match status" value="1"/>
</dbReference>
<name>A6G5S8_9BACT</name>
<feature type="domain" description="Rad50/SbcC-type AAA" evidence="3">
    <location>
        <begin position="8"/>
        <end position="256"/>
    </location>
</feature>
<dbReference type="Proteomes" id="UP000005801">
    <property type="component" value="Unassembled WGS sequence"/>
</dbReference>
<dbReference type="EMBL" id="ABCS01000027">
    <property type="protein sequence ID" value="EDM78702.1"/>
    <property type="molecule type" value="Genomic_DNA"/>
</dbReference>
<feature type="compositionally biased region" description="Low complexity" evidence="2">
    <location>
        <begin position="636"/>
        <end position="646"/>
    </location>
</feature>
<evidence type="ECO:0000256" key="2">
    <source>
        <dbReference type="SAM" id="MobiDB-lite"/>
    </source>
</evidence>
<dbReference type="Pfam" id="PF13476">
    <property type="entry name" value="AAA_23"/>
    <property type="match status" value="1"/>
</dbReference>
<feature type="coiled-coil region" evidence="1">
    <location>
        <begin position="214"/>
        <end position="300"/>
    </location>
</feature>
<dbReference type="eggNOG" id="COG0419">
    <property type="taxonomic scope" value="Bacteria"/>
</dbReference>
<gene>
    <name evidence="4" type="ORF">PPSIR1_11993</name>
</gene>
<evidence type="ECO:0000256" key="1">
    <source>
        <dbReference type="SAM" id="Coils"/>
    </source>
</evidence>
<feature type="compositionally biased region" description="Low complexity" evidence="2">
    <location>
        <begin position="506"/>
        <end position="522"/>
    </location>
</feature>
<feature type="region of interest" description="Disordered" evidence="2">
    <location>
        <begin position="623"/>
        <end position="646"/>
    </location>
</feature>
<sequence>MKILAVRGKNLASLHGHFEVDFRAPPLDRAGLVAITGPTGAGKTTLLDAICLALFDRTPRFANRGGVTIGRAPGGAPGEGGLRANDVRGILRHGAVDGWAEVDFLGVDDRVWTARWEVRRARGRHDGRIQGQQMKLSDAVTGRAVEADRKLDVLEAIEARLGLDFDQFRRSVLLAQGEFAAFLEASGSDRAELLERMTGTRLYRELGRAAFERAKQADAELDLLRRELDGLDSLDEAARTQLKAQVEALTQARAELTRARAQAEADRTWHARLGELERGAARAKAEVEGAEQALRALDGDARTLGWIEAALPWRERAAERGEWTREADEREEERRFITGELGGMVEQRARLVRDGAAREEALIRARERRARLALPSSAPASSTPGPRPWPKSARRPSAPGSGSRRRGSGTRPSSSRSRPPWRSRGPGWTSGGPGWPRARGWLASPTAGGTTRCCSTTSCAIWAGAPRVGTVRPCSSPACAIWRPRPRRPRRSSRSPEKSAARPVAPSRRSTETSTPSRPWRPCACVGAPSTRPVSGGPRSAACRSATTGASRPRSASRASAGTSSSSATTEPGPAGRRPRPWAPSSCCSTRPSAPCVSWRPCATWPVTAPICALASPVRCAAPRSTPRLPTRRPWTRPSRASAPGC</sequence>
<comment type="caution">
    <text evidence="4">The sequence shown here is derived from an EMBL/GenBank/DDBJ whole genome shotgun (WGS) entry which is preliminary data.</text>
</comment>
<keyword evidence="1" id="KW-0175">Coiled coil</keyword>
<dbReference type="InterPro" id="IPR038729">
    <property type="entry name" value="Rad50/SbcC_AAA"/>
</dbReference>
<accession>A6G5S8</accession>
<evidence type="ECO:0000259" key="3">
    <source>
        <dbReference type="Pfam" id="PF13476"/>
    </source>
</evidence>
<feature type="compositionally biased region" description="Basic residues" evidence="2">
    <location>
        <begin position="484"/>
        <end position="493"/>
    </location>
</feature>
<dbReference type="InterPro" id="IPR027417">
    <property type="entry name" value="P-loop_NTPase"/>
</dbReference>